<evidence type="ECO:0000256" key="1">
    <source>
        <dbReference type="ARBA" id="ARBA00023002"/>
    </source>
</evidence>
<dbReference type="InterPro" id="IPR050523">
    <property type="entry name" value="AKR_Detox_Biosynth"/>
</dbReference>
<reference evidence="3" key="1">
    <citation type="submission" date="2021-01" db="EMBL/GenBank/DDBJ databases">
        <title>Lacisediminihabitans sp. nov. strain G11-30, isolated from Antarctic Soil.</title>
        <authorList>
            <person name="Li J."/>
        </authorList>
    </citation>
    <scope>NUCLEOTIDE SEQUENCE</scope>
    <source>
        <strain evidence="3">G11-30</strain>
    </source>
</reference>
<evidence type="ECO:0000313" key="4">
    <source>
        <dbReference type="Proteomes" id="UP000636458"/>
    </source>
</evidence>
<evidence type="ECO:0000259" key="2">
    <source>
        <dbReference type="Pfam" id="PF00248"/>
    </source>
</evidence>
<proteinExistence type="predicted"/>
<dbReference type="GO" id="GO:0016491">
    <property type="term" value="F:oxidoreductase activity"/>
    <property type="evidence" value="ECO:0007669"/>
    <property type="project" value="UniProtKB-KW"/>
</dbReference>
<dbReference type="RefSeq" id="WP_200554536.1">
    <property type="nucleotide sequence ID" value="NZ_JAEPES010000001.1"/>
</dbReference>
<dbReference type="InterPro" id="IPR023210">
    <property type="entry name" value="NADP_OxRdtase_dom"/>
</dbReference>
<dbReference type="AlphaFoldDB" id="A0A934SIF5"/>
<dbReference type="EMBL" id="JAEPES010000001">
    <property type="protein sequence ID" value="MBK4346183.1"/>
    <property type="molecule type" value="Genomic_DNA"/>
</dbReference>
<feature type="domain" description="NADP-dependent oxidoreductase" evidence="2">
    <location>
        <begin position="35"/>
        <end position="328"/>
    </location>
</feature>
<evidence type="ECO:0000313" key="3">
    <source>
        <dbReference type="EMBL" id="MBK4346183.1"/>
    </source>
</evidence>
<dbReference type="InterPro" id="IPR036812">
    <property type="entry name" value="NAD(P)_OxRdtase_dom_sf"/>
</dbReference>
<keyword evidence="1" id="KW-0560">Oxidoreductase</keyword>
<protein>
    <submittedName>
        <fullName evidence="3">Aldo/keto reductase</fullName>
    </submittedName>
</protein>
<dbReference type="Pfam" id="PF00248">
    <property type="entry name" value="Aldo_ket_red"/>
    <property type="match status" value="1"/>
</dbReference>
<comment type="caution">
    <text evidence="3">The sequence shown here is derived from an EMBL/GenBank/DDBJ whole genome shotgun (WGS) entry which is preliminary data.</text>
</comment>
<organism evidence="3 4">
    <name type="scientific">Lacisediminihabitans changchengi</name>
    <dbReference type="NCBI Taxonomy" id="2787634"/>
    <lineage>
        <taxon>Bacteria</taxon>
        <taxon>Bacillati</taxon>
        <taxon>Actinomycetota</taxon>
        <taxon>Actinomycetes</taxon>
        <taxon>Micrococcales</taxon>
        <taxon>Microbacteriaceae</taxon>
        <taxon>Lacisediminihabitans</taxon>
    </lineage>
</organism>
<keyword evidence="4" id="KW-1185">Reference proteome</keyword>
<accession>A0A934SIF5</accession>
<dbReference type="Gene3D" id="3.20.20.100">
    <property type="entry name" value="NADP-dependent oxidoreductase domain"/>
    <property type="match status" value="1"/>
</dbReference>
<name>A0A934SIF5_9MICO</name>
<dbReference type="Proteomes" id="UP000636458">
    <property type="component" value="Unassembled WGS sequence"/>
</dbReference>
<gene>
    <name evidence="3" type="ORF">IV501_00915</name>
</gene>
<dbReference type="PANTHER" id="PTHR43364:SF4">
    <property type="entry name" value="NAD(P)-LINKED OXIDOREDUCTASE SUPERFAMILY PROTEIN"/>
    <property type="match status" value="1"/>
</dbReference>
<sequence length="332" mass="35527">MITRDLGTSGIPITEYLVGGAAIGGIGSAPSRVGLGMKTDEALERLDEAYEVGIRAVDTANSFARGESERVIGRWREEREHDDVLVSTKVGNVVERGQETISLSADHIDRQLALSRSRLGRVDLYVTHAADPYTPLEETVTAFAGAIDAEQIRAWGCSNVTVREVEAWLLAADRAGLPRPALVQNEFSLLTRASEPDLLPLLAAEGIGFVGFSPLAGGILSDRMVDAAQQSGGDPDELPDPAPGSRLALAPAMYASSFTLENLARVTALRKLARELDVSTSGLALAWLRRHPLVTATIVAPRRTAQWDAVTESLALDLPEDVAEQVSALFPL</sequence>
<dbReference type="PANTHER" id="PTHR43364">
    <property type="entry name" value="NADH-SPECIFIC METHYLGLYOXAL REDUCTASE-RELATED"/>
    <property type="match status" value="1"/>
</dbReference>
<dbReference type="SUPFAM" id="SSF51430">
    <property type="entry name" value="NAD(P)-linked oxidoreductase"/>
    <property type="match status" value="1"/>
</dbReference>